<dbReference type="InterPro" id="IPR014336">
    <property type="entry name" value="DoeB"/>
</dbReference>
<name>A0A1T4VBY3_9GAMM</name>
<reference evidence="7" key="1">
    <citation type="submission" date="2017-02" db="EMBL/GenBank/DDBJ databases">
        <authorList>
            <person name="Varghese N."/>
            <person name="Submissions S."/>
        </authorList>
    </citation>
    <scope>NUCLEOTIDE SEQUENCE [LARGE SCALE GENOMIC DNA]</scope>
    <source>
        <strain evidence="7">DSM 22720</strain>
    </source>
</reference>
<dbReference type="RefSeq" id="WP_078753748.1">
    <property type="nucleotide sequence ID" value="NZ_FUXU01000059.1"/>
</dbReference>
<dbReference type="InterPro" id="IPR055438">
    <property type="entry name" value="AstE_AspA_cat"/>
</dbReference>
<evidence type="ECO:0000256" key="3">
    <source>
        <dbReference type="ARBA" id="ARBA00022801"/>
    </source>
</evidence>
<proteinExistence type="predicted"/>
<comment type="cofactor">
    <cofactor evidence="1">
        <name>Zn(2+)</name>
        <dbReference type="ChEBI" id="CHEBI:29105"/>
    </cofactor>
</comment>
<keyword evidence="4" id="KW-0862">Zinc</keyword>
<evidence type="ECO:0000256" key="4">
    <source>
        <dbReference type="ARBA" id="ARBA00022833"/>
    </source>
</evidence>
<dbReference type="GO" id="GO:0016811">
    <property type="term" value="F:hydrolase activity, acting on carbon-nitrogen (but not peptide) bonds, in linear amides"/>
    <property type="evidence" value="ECO:0007669"/>
    <property type="project" value="InterPro"/>
</dbReference>
<dbReference type="SUPFAM" id="SSF53187">
    <property type="entry name" value="Zn-dependent exopeptidases"/>
    <property type="match status" value="1"/>
</dbReference>
<dbReference type="GO" id="GO:0046872">
    <property type="term" value="F:metal ion binding"/>
    <property type="evidence" value="ECO:0007669"/>
    <property type="project" value="UniProtKB-KW"/>
</dbReference>
<dbReference type="PANTHER" id="PTHR37326:SF1">
    <property type="entry name" value="BLL3975 PROTEIN"/>
    <property type="match status" value="1"/>
</dbReference>
<evidence type="ECO:0000259" key="5">
    <source>
        <dbReference type="Pfam" id="PF24827"/>
    </source>
</evidence>
<dbReference type="Gene3D" id="3.40.630.10">
    <property type="entry name" value="Zn peptidases"/>
    <property type="match status" value="1"/>
</dbReference>
<feature type="domain" description="Succinylglutamate desuccinylase/Aspartoacylase catalytic" evidence="5">
    <location>
        <begin position="52"/>
        <end position="237"/>
    </location>
</feature>
<dbReference type="GO" id="GO:0016788">
    <property type="term" value="F:hydrolase activity, acting on ester bonds"/>
    <property type="evidence" value="ECO:0007669"/>
    <property type="project" value="InterPro"/>
</dbReference>
<protein>
    <submittedName>
        <fullName evidence="6">N-alpha-acetyl-L-2,4-diaminobutyrate deacetylase</fullName>
    </submittedName>
</protein>
<dbReference type="NCBIfam" id="TIGR02994">
    <property type="entry name" value="ectoine_eutE"/>
    <property type="match status" value="1"/>
</dbReference>
<dbReference type="OrthoDB" id="9782876at2"/>
<dbReference type="AlphaFoldDB" id="A0A1T4VBY3"/>
<evidence type="ECO:0000313" key="7">
    <source>
        <dbReference type="Proteomes" id="UP000190162"/>
    </source>
</evidence>
<dbReference type="PIRSF" id="PIRSF039012">
    <property type="entry name" value="ASP"/>
    <property type="match status" value="1"/>
</dbReference>
<keyword evidence="2" id="KW-0479">Metal-binding</keyword>
<dbReference type="Pfam" id="PF24827">
    <property type="entry name" value="AstE_AspA_cat"/>
    <property type="match status" value="1"/>
</dbReference>
<dbReference type="Proteomes" id="UP000190162">
    <property type="component" value="Unassembled WGS sequence"/>
</dbReference>
<evidence type="ECO:0000256" key="1">
    <source>
        <dbReference type="ARBA" id="ARBA00001947"/>
    </source>
</evidence>
<keyword evidence="7" id="KW-1185">Reference proteome</keyword>
<organism evidence="6 7">
    <name type="scientific">Enterovibrio nigricans DSM 22720</name>
    <dbReference type="NCBI Taxonomy" id="1121868"/>
    <lineage>
        <taxon>Bacteria</taxon>
        <taxon>Pseudomonadati</taxon>
        <taxon>Pseudomonadota</taxon>
        <taxon>Gammaproteobacteria</taxon>
        <taxon>Vibrionales</taxon>
        <taxon>Vibrionaceae</taxon>
        <taxon>Enterovibrio</taxon>
    </lineage>
</organism>
<accession>A0A1T4VBY3</accession>
<evidence type="ECO:0000313" key="6">
    <source>
        <dbReference type="EMBL" id="SKA62021.1"/>
    </source>
</evidence>
<keyword evidence="3" id="KW-0378">Hydrolase</keyword>
<gene>
    <name evidence="6" type="ORF">SAMN02745132_03554</name>
</gene>
<sequence length="338" mass="36546">MSRKMPPSAISTNIDFNADGVQHGFLKLPYSSDQSAWGAVMIPITIVKNGTGQTALLTGGNHGDEYEGIISLQKLSNTLKQKHITGRVIIIPMMNHPAVAAGSRVSPIDGGNMNRAFPGHPQGSITGKIADYFNRVLIPMCDAALDIHSGGKTLDILPFAAAHRLPDKLQELRCWEGARLFGAPYYFFMEEMDAVSLYDTAVEKQGKVFVTTELGGGGTTTPETVALADRGIHNFLVYSGILQRNYIDPPADPKPMEIPSAKCYLQSEHRGVMEITVKLGQVVVKGDLIASIHSVERTGQSPKKYYATTEGIICAVRHQSLINIGDTFAVIAKPLLTG</sequence>
<dbReference type="CDD" id="cd06252">
    <property type="entry name" value="M14_ASTE_ASPA-like"/>
    <property type="match status" value="1"/>
</dbReference>
<evidence type="ECO:0000256" key="2">
    <source>
        <dbReference type="ARBA" id="ARBA00022723"/>
    </source>
</evidence>
<dbReference type="InterPro" id="IPR043795">
    <property type="entry name" value="N-alpha-Ac-DABA-like"/>
</dbReference>
<dbReference type="PANTHER" id="PTHR37326">
    <property type="entry name" value="BLL3975 PROTEIN"/>
    <property type="match status" value="1"/>
</dbReference>
<dbReference type="InterPro" id="IPR053138">
    <property type="entry name" value="N-alpha-Ac-DABA_deacetylase"/>
</dbReference>
<dbReference type="EMBL" id="FUXU01000059">
    <property type="protein sequence ID" value="SKA62021.1"/>
    <property type="molecule type" value="Genomic_DNA"/>
</dbReference>